<evidence type="ECO:0000313" key="2">
    <source>
        <dbReference type="EMBL" id="CAG5128316.1"/>
    </source>
</evidence>
<comment type="caution">
    <text evidence="2">The sequence shown here is derived from an EMBL/GenBank/DDBJ whole genome shotgun (WGS) entry which is preliminary data.</text>
</comment>
<organism evidence="2 3">
    <name type="scientific">Candidula unifasciata</name>
    <dbReference type="NCBI Taxonomy" id="100452"/>
    <lineage>
        <taxon>Eukaryota</taxon>
        <taxon>Metazoa</taxon>
        <taxon>Spiralia</taxon>
        <taxon>Lophotrochozoa</taxon>
        <taxon>Mollusca</taxon>
        <taxon>Gastropoda</taxon>
        <taxon>Heterobranchia</taxon>
        <taxon>Euthyneura</taxon>
        <taxon>Panpulmonata</taxon>
        <taxon>Eupulmonata</taxon>
        <taxon>Stylommatophora</taxon>
        <taxon>Helicina</taxon>
        <taxon>Helicoidea</taxon>
        <taxon>Geomitridae</taxon>
        <taxon>Candidula</taxon>
    </lineage>
</organism>
<keyword evidence="3" id="KW-1185">Reference proteome</keyword>
<feature type="non-terminal residue" evidence="2">
    <location>
        <position position="1"/>
    </location>
</feature>
<feature type="compositionally biased region" description="Basic residues" evidence="1">
    <location>
        <begin position="1"/>
        <end position="10"/>
    </location>
</feature>
<dbReference type="AlphaFoldDB" id="A0A8S3ZLW8"/>
<evidence type="ECO:0000256" key="1">
    <source>
        <dbReference type="SAM" id="MobiDB-lite"/>
    </source>
</evidence>
<gene>
    <name evidence="2" type="ORF">CUNI_LOCUS13874</name>
</gene>
<feature type="region of interest" description="Disordered" evidence="1">
    <location>
        <begin position="1"/>
        <end position="51"/>
    </location>
</feature>
<proteinExistence type="predicted"/>
<dbReference type="EMBL" id="CAJHNH020003008">
    <property type="protein sequence ID" value="CAG5128316.1"/>
    <property type="molecule type" value="Genomic_DNA"/>
</dbReference>
<reference evidence="2" key="1">
    <citation type="submission" date="2021-04" db="EMBL/GenBank/DDBJ databases">
        <authorList>
            <consortium name="Molecular Ecology Group"/>
        </authorList>
    </citation>
    <scope>NUCLEOTIDE SEQUENCE</scope>
</reference>
<protein>
    <submittedName>
        <fullName evidence="2">Uncharacterized protein</fullName>
    </submittedName>
</protein>
<evidence type="ECO:0000313" key="3">
    <source>
        <dbReference type="Proteomes" id="UP000678393"/>
    </source>
</evidence>
<feature type="compositionally biased region" description="Polar residues" evidence="1">
    <location>
        <begin position="13"/>
        <end position="25"/>
    </location>
</feature>
<name>A0A8S3ZLW8_9EUPU</name>
<sequence>RPHHNQRHPKQICTPSGSDTHLQEYTQKDQRVQPHLCTAHSDSESSDSSPA</sequence>
<dbReference type="Proteomes" id="UP000678393">
    <property type="component" value="Unassembled WGS sequence"/>
</dbReference>
<feature type="non-terminal residue" evidence="2">
    <location>
        <position position="51"/>
    </location>
</feature>
<accession>A0A8S3ZLW8</accession>